<organism evidence="1 2">
    <name type="scientific">Pseudomonas syringae</name>
    <dbReference type="NCBI Taxonomy" id="317"/>
    <lineage>
        <taxon>Bacteria</taxon>
        <taxon>Pseudomonadati</taxon>
        <taxon>Pseudomonadota</taxon>
        <taxon>Gammaproteobacteria</taxon>
        <taxon>Pseudomonadales</taxon>
        <taxon>Pseudomonadaceae</taxon>
        <taxon>Pseudomonas</taxon>
    </lineage>
</organism>
<gene>
    <name evidence="1" type="ORF">IV02_17795</name>
</gene>
<dbReference type="AlphaFoldDB" id="A0A085V4B8"/>
<evidence type="ECO:0000313" key="2">
    <source>
        <dbReference type="Proteomes" id="UP000028643"/>
    </source>
</evidence>
<protein>
    <recommendedName>
        <fullName evidence="3">Prophage PssSM-01</fullName>
    </recommendedName>
</protein>
<accession>A0A085V4B8</accession>
<sequence>MGNAVIITTQLPPAEAEALLAAVREQYRLSLNEYWYADQFRFVADGLRHGAILAHVPVMAAQKRLMAALTQSLKTVNNQ</sequence>
<dbReference type="Proteomes" id="UP000028643">
    <property type="component" value="Unassembled WGS sequence"/>
</dbReference>
<dbReference type="PATRIC" id="fig|317.174.peg.3634"/>
<reference evidence="1 2" key="1">
    <citation type="submission" date="2014-07" db="EMBL/GenBank/DDBJ databases">
        <title>Draft Genome Sequences of Environmental Pseudomonas syringae strains.</title>
        <authorList>
            <person name="Baltrus D.A."/>
            <person name="Berge O."/>
            <person name="Morris C."/>
        </authorList>
    </citation>
    <scope>NUCLEOTIDE SEQUENCE [LARGE SCALE GENOMIC DNA]</scope>
    <source>
        <strain evidence="1 2">CEB003</strain>
    </source>
</reference>
<proteinExistence type="predicted"/>
<evidence type="ECO:0008006" key="3">
    <source>
        <dbReference type="Google" id="ProtNLM"/>
    </source>
</evidence>
<dbReference type="RefSeq" id="WP_047576629.1">
    <property type="nucleotide sequence ID" value="NZ_JPQT01000112.1"/>
</dbReference>
<comment type="caution">
    <text evidence="1">The sequence shown here is derived from an EMBL/GenBank/DDBJ whole genome shotgun (WGS) entry which is preliminary data.</text>
</comment>
<evidence type="ECO:0000313" key="1">
    <source>
        <dbReference type="EMBL" id="KFE50281.1"/>
    </source>
</evidence>
<dbReference type="EMBL" id="JPQT01000112">
    <property type="protein sequence ID" value="KFE50281.1"/>
    <property type="molecule type" value="Genomic_DNA"/>
</dbReference>
<name>A0A085V4B8_PSESX</name>